<dbReference type="AlphaFoldDB" id="A0A4Y7PK32"/>
<organism evidence="1 2">
    <name type="scientific">Rickenella mellea</name>
    <dbReference type="NCBI Taxonomy" id="50990"/>
    <lineage>
        <taxon>Eukaryota</taxon>
        <taxon>Fungi</taxon>
        <taxon>Dikarya</taxon>
        <taxon>Basidiomycota</taxon>
        <taxon>Agaricomycotina</taxon>
        <taxon>Agaricomycetes</taxon>
        <taxon>Hymenochaetales</taxon>
        <taxon>Rickenellaceae</taxon>
        <taxon>Rickenella</taxon>
    </lineage>
</organism>
<protein>
    <submittedName>
        <fullName evidence="1">Uncharacterized protein</fullName>
    </submittedName>
</protein>
<reference evidence="1 2" key="1">
    <citation type="submission" date="2018-06" db="EMBL/GenBank/DDBJ databases">
        <title>A transcriptomic atlas of mushroom development highlights an independent origin of complex multicellularity.</title>
        <authorList>
            <consortium name="DOE Joint Genome Institute"/>
            <person name="Krizsan K."/>
            <person name="Almasi E."/>
            <person name="Merenyi Z."/>
            <person name="Sahu N."/>
            <person name="Viragh M."/>
            <person name="Koszo T."/>
            <person name="Mondo S."/>
            <person name="Kiss B."/>
            <person name="Balint B."/>
            <person name="Kues U."/>
            <person name="Barry K."/>
            <person name="Hegedus J.C."/>
            <person name="Henrissat B."/>
            <person name="Johnson J."/>
            <person name="Lipzen A."/>
            <person name="Ohm R."/>
            <person name="Nagy I."/>
            <person name="Pangilinan J."/>
            <person name="Yan J."/>
            <person name="Xiong Y."/>
            <person name="Grigoriev I.V."/>
            <person name="Hibbett D.S."/>
            <person name="Nagy L.G."/>
        </authorList>
    </citation>
    <scope>NUCLEOTIDE SEQUENCE [LARGE SCALE GENOMIC DNA]</scope>
    <source>
        <strain evidence="1 2">SZMC22713</strain>
    </source>
</reference>
<accession>A0A4Y7PK32</accession>
<proteinExistence type="predicted"/>
<keyword evidence="2" id="KW-1185">Reference proteome</keyword>
<dbReference type="VEuPathDB" id="FungiDB:BD410DRAFT_902598"/>
<evidence type="ECO:0000313" key="1">
    <source>
        <dbReference type="EMBL" id="TDL15406.1"/>
    </source>
</evidence>
<dbReference type="Proteomes" id="UP000294933">
    <property type="component" value="Unassembled WGS sequence"/>
</dbReference>
<dbReference type="EMBL" id="ML170276">
    <property type="protein sequence ID" value="TDL15406.1"/>
    <property type="molecule type" value="Genomic_DNA"/>
</dbReference>
<evidence type="ECO:0000313" key="2">
    <source>
        <dbReference type="Proteomes" id="UP000294933"/>
    </source>
</evidence>
<gene>
    <name evidence="1" type="ORF">BD410DRAFT_902598</name>
</gene>
<sequence length="97" mass="10574">MGAEPEENHWLAFGPAAAAKKTSASSDADETIFAPKSEAQDSLQRFRGVTEIASRQYYGRGDEDEEEDARGGDARSFGHAVCPSWRMLRVMLFGCSG</sequence>
<name>A0A4Y7PK32_9AGAM</name>